<dbReference type="RefSeq" id="XP_038738753.1">
    <property type="nucleotide sequence ID" value="XM_038895919.1"/>
</dbReference>
<keyword evidence="4" id="KW-1185">Reference proteome</keyword>
<dbReference type="AlphaFoldDB" id="A0A9P6HRV4"/>
<gene>
    <name evidence="3" type="ORF">CkaCkLH20_13209</name>
</gene>
<proteinExistence type="predicted"/>
<comment type="caution">
    <text evidence="3">The sequence shown here is derived from an EMBL/GenBank/DDBJ whole genome shotgun (WGS) entry which is preliminary data.</text>
</comment>
<dbReference type="OrthoDB" id="4805130at2759"/>
<dbReference type="EMBL" id="JAATWM020000078">
    <property type="protein sequence ID" value="KAF9869292.1"/>
    <property type="molecule type" value="Genomic_DNA"/>
</dbReference>
<evidence type="ECO:0000259" key="2">
    <source>
        <dbReference type="Pfam" id="PF20150"/>
    </source>
</evidence>
<feature type="region of interest" description="Disordered" evidence="1">
    <location>
        <begin position="1"/>
        <end position="36"/>
    </location>
</feature>
<accession>A0A9P6HRV4</accession>
<reference evidence="3" key="1">
    <citation type="submission" date="2020-03" db="EMBL/GenBank/DDBJ databases">
        <authorList>
            <person name="He L."/>
        </authorList>
    </citation>
    <scope>NUCLEOTIDE SEQUENCE</scope>
    <source>
        <strain evidence="3">CkLH20</strain>
    </source>
</reference>
<organism evidence="3 4">
    <name type="scientific">Colletotrichum karsti</name>
    <dbReference type="NCBI Taxonomy" id="1095194"/>
    <lineage>
        <taxon>Eukaryota</taxon>
        <taxon>Fungi</taxon>
        <taxon>Dikarya</taxon>
        <taxon>Ascomycota</taxon>
        <taxon>Pezizomycotina</taxon>
        <taxon>Sordariomycetes</taxon>
        <taxon>Hypocreomycetidae</taxon>
        <taxon>Glomerellales</taxon>
        <taxon>Glomerellaceae</taxon>
        <taxon>Colletotrichum</taxon>
        <taxon>Colletotrichum boninense species complex</taxon>
    </lineage>
</organism>
<reference evidence="3" key="2">
    <citation type="submission" date="2020-11" db="EMBL/GenBank/DDBJ databases">
        <title>Whole genome sequencing of Colletotrichum sp.</title>
        <authorList>
            <person name="Li H."/>
        </authorList>
    </citation>
    <scope>NUCLEOTIDE SEQUENCE</scope>
    <source>
        <strain evidence="3">CkLH20</strain>
    </source>
</reference>
<evidence type="ECO:0000256" key="1">
    <source>
        <dbReference type="SAM" id="MobiDB-lite"/>
    </source>
</evidence>
<evidence type="ECO:0000313" key="3">
    <source>
        <dbReference type="EMBL" id="KAF9869292.1"/>
    </source>
</evidence>
<dbReference type="InterPro" id="IPR045518">
    <property type="entry name" value="2EXR"/>
</dbReference>
<dbReference type="GeneID" id="62168993"/>
<evidence type="ECO:0000313" key="4">
    <source>
        <dbReference type="Proteomes" id="UP000781932"/>
    </source>
</evidence>
<protein>
    <recommendedName>
        <fullName evidence="2">2EXR domain-containing protein</fullName>
    </recommendedName>
</protein>
<sequence>MASSDHERLASSAARPSTSEEDAGAGAGALEPRGDLEITIDERSRGDWRSVILRARKHLHCVPHTPGRCAEVDYYDSISPRVNKATYEAGDGSRGDASFPVFPQLPKELRDKILLLSVDPLMIEGWVRVDREWNHGPQVRFSSDAIRSWRDVPLYAVSRETRALACGAFGAPDPLGFPFSPARDVVSVIWDGGTLWAGHRFLGDVRDAGPVIASGTTRTGRRGREWVMPEGLRARVREVSVDGLFGVFGQEKKGRWGLVFGILGWFAELRVLEVLLWDADDGRFEGVWDCGREELYRIDQLDFLDELEEMAGDGVVPFPKMEMLRVKCVLATEEQRRKGKFTFRKVNGSHFLVVKKGEYPTAGP</sequence>
<feature type="domain" description="2EXR" evidence="2">
    <location>
        <begin position="99"/>
        <end position="186"/>
    </location>
</feature>
<dbReference type="Pfam" id="PF20150">
    <property type="entry name" value="2EXR"/>
    <property type="match status" value="1"/>
</dbReference>
<name>A0A9P6HRV4_9PEZI</name>
<dbReference type="Proteomes" id="UP000781932">
    <property type="component" value="Unassembled WGS sequence"/>
</dbReference>